<dbReference type="Gene3D" id="1.10.1200.10">
    <property type="entry name" value="ACP-like"/>
    <property type="match status" value="1"/>
</dbReference>
<dbReference type="SUPFAM" id="SSF53335">
    <property type="entry name" value="S-adenosyl-L-methionine-dependent methyltransferases"/>
    <property type="match status" value="1"/>
</dbReference>
<dbReference type="SUPFAM" id="SSF55048">
    <property type="entry name" value="Probable ACP-binding domain of malonyl-CoA ACP transacylase"/>
    <property type="match status" value="1"/>
</dbReference>
<dbReference type="Pfam" id="PF02801">
    <property type="entry name" value="Ketoacyl-synt_C"/>
    <property type="match status" value="1"/>
</dbReference>
<dbReference type="CDD" id="cd05195">
    <property type="entry name" value="enoyl_red"/>
    <property type="match status" value="1"/>
</dbReference>
<evidence type="ECO:0000256" key="4">
    <source>
        <dbReference type="ARBA" id="ARBA00022857"/>
    </source>
</evidence>
<reference evidence="15" key="2">
    <citation type="submission" date="2017-12" db="EMBL/GenBank/DDBJ databases">
        <title>Genome Sequencing Reveals a Rich Biosynthetic Potential.</title>
        <authorList>
            <person name="Bertrand R.L."/>
            <person name="Abdel-Hameed M.E."/>
            <person name="Sorensen J.L."/>
        </authorList>
    </citation>
    <scope>NUCLEOTIDE SEQUENCE</scope>
</reference>
<gene>
    <name evidence="14" type="primary">r-pks-9</name>
</gene>
<dbReference type="SMART" id="SM00825">
    <property type="entry name" value="PKS_KS"/>
    <property type="match status" value="1"/>
</dbReference>
<dbReference type="PROSITE" id="PS00606">
    <property type="entry name" value="KS3_1"/>
    <property type="match status" value="1"/>
</dbReference>
<evidence type="ECO:0000313" key="15">
    <source>
        <dbReference type="EMBL" id="AUW31418.1"/>
    </source>
</evidence>
<dbReference type="Gene3D" id="3.10.129.110">
    <property type="entry name" value="Polyketide synthase dehydratase"/>
    <property type="match status" value="1"/>
</dbReference>
<feature type="active site" description="Proton acceptor; for dehydratase activity" evidence="8">
    <location>
        <position position="1032"/>
    </location>
</feature>
<feature type="region of interest" description="N-terminal hotdog fold" evidence="8">
    <location>
        <begin position="1000"/>
        <end position="1132"/>
    </location>
</feature>
<dbReference type="InterPro" id="IPR049552">
    <property type="entry name" value="PKS_DH_N"/>
</dbReference>
<dbReference type="PANTHER" id="PTHR43775">
    <property type="entry name" value="FATTY ACID SYNTHASE"/>
    <property type="match status" value="1"/>
</dbReference>
<dbReference type="GO" id="GO:0004312">
    <property type="term" value="F:fatty acid synthase activity"/>
    <property type="evidence" value="ECO:0007669"/>
    <property type="project" value="TreeGrafter"/>
</dbReference>
<dbReference type="GO" id="GO:0016491">
    <property type="term" value="F:oxidoreductase activity"/>
    <property type="evidence" value="ECO:0007669"/>
    <property type="project" value="UniProtKB-KW"/>
</dbReference>
<dbReference type="SMART" id="SM00823">
    <property type="entry name" value="PKS_PP"/>
    <property type="match status" value="1"/>
</dbReference>
<dbReference type="GO" id="GO:0006633">
    <property type="term" value="P:fatty acid biosynthetic process"/>
    <property type="evidence" value="ECO:0007669"/>
    <property type="project" value="InterPro"/>
</dbReference>
<organism evidence="14">
    <name type="scientific">Cladonia uncialis subsp. uncialis</name>
    <dbReference type="NCBI Taxonomy" id="180999"/>
    <lineage>
        <taxon>Eukaryota</taxon>
        <taxon>Fungi</taxon>
        <taxon>Dikarya</taxon>
        <taxon>Ascomycota</taxon>
        <taxon>Pezizomycotina</taxon>
        <taxon>Lecanoromycetes</taxon>
        <taxon>OSLEUM clade</taxon>
        <taxon>Lecanoromycetidae</taxon>
        <taxon>Lecanorales</taxon>
        <taxon>Lecanorineae</taxon>
        <taxon>Cladoniaceae</taxon>
        <taxon>Cladonia</taxon>
    </lineage>
</organism>
<dbReference type="InterPro" id="IPR020806">
    <property type="entry name" value="PKS_PP-bd"/>
</dbReference>
<dbReference type="InterPro" id="IPR016036">
    <property type="entry name" value="Malonyl_transacylase_ACP-bd"/>
</dbReference>
<dbReference type="CDD" id="cd00833">
    <property type="entry name" value="PKS"/>
    <property type="match status" value="1"/>
</dbReference>
<dbReference type="InterPro" id="IPR001227">
    <property type="entry name" value="Ac_transferase_dom_sf"/>
</dbReference>
<dbReference type="InterPro" id="IPR042104">
    <property type="entry name" value="PKS_dehydratase_sf"/>
</dbReference>
<keyword evidence="4" id="KW-0521">NADP</keyword>
<dbReference type="InterPro" id="IPR049551">
    <property type="entry name" value="PKS_DH_C"/>
</dbReference>
<feature type="domain" description="Ketosynthase family 3 (KS3)" evidence="12">
    <location>
        <begin position="26"/>
        <end position="455"/>
    </location>
</feature>
<dbReference type="SMART" id="SM00827">
    <property type="entry name" value="PKS_AT"/>
    <property type="match status" value="1"/>
</dbReference>
<feature type="transmembrane region" description="Helical" evidence="10">
    <location>
        <begin position="2678"/>
        <end position="2698"/>
    </location>
</feature>
<feature type="domain" description="PKS/mFAS DH" evidence="13">
    <location>
        <begin position="1000"/>
        <end position="1319"/>
    </location>
</feature>
<feature type="region of interest" description="C-terminal hotdog fold" evidence="8">
    <location>
        <begin position="1161"/>
        <end position="1319"/>
    </location>
</feature>
<keyword evidence="5" id="KW-0560">Oxidoreductase</keyword>
<dbReference type="InterPro" id="IPR014030">
    <property type="entry name" value="Ketoacyl_synth_N"/>
</dbReference>
<evidence type="ECO:0000256" key="7">
    <source>
        <dbReference type="ARBA" id="ARBA00023315"/>
    </source>
</evidence>
<dbReference type="SMART" id="SM00826">
    <property type="entry name" value="PKS_DH"/>
    <property type="match status" value="1"/>
</dbReference>
<dbReference type="InterPro" id="IPR009081">
    <property type="entry name" value="PP-bd_ACP"/>
</dbReference>
<dbReference type="EMBL" id="MG777514">
    <property type="protein sequence ID" value="AUW31418.1"/>
    <property type="molecule type" value="Genomic_DNA"/>
</dbReference>
<dbReference type="InterPro" id="IPR020843">
    <property type="entry name" value="ER"/>
</dbReference>
<dbReference type="SMART" id="SM00822">
    <property type="entry name" value="PKS_KR"/>
    <property type="match status" value="1"/>
</dbReference>
<dbReference type="InterPro" id="IPR011032">
    <property type="entry name" value="GroES-like_sf"/>
</dbReference>
<evidence type="ECO:0000259" key="13">
    <source>
        <dbReference type="PROSITE" id="PS52019"/>
    </source>
</evidence>
<keyword evidence="6" id="KW-0511">Multifunctional enzyme</keyword>
<dbReference type="InterPro" id="IPR016035">
    <property type="entry name" value="Acyl_Trfase/lysoPLipase"/>
</dbReference>
<dbReference type="SUPFAM" id="SSF52151">
    <property type="entry name" value="FabD/lysophospholipase-like"/>
    <property type="match status" value="1"/>
</dbReference>
<dbReference type="InterPro" id="IPR029063">
    <property type="entry name" value="SAM-dependent_MTases_sf"/>
</dbReference>
<dbReference type="InterPro" id="IPR013217">
    <property type="entry name" value="Methyltransf_12"/>
</dbReference>
<dbReference type="Gene3D" id="3.30.70.3290">
    <property type="match status" value="1"/>
</dbReference>
<dbReference type="GO" id="GO:0004315">
    <property type="term" value="F:3-oxoacyl-[acyl-carrier-protein] synthase activity"/>
    <property type="evidence" value="ECO:0007669"/>
    <property type="project" value="InterPro"/>
</dbReference>
<evidence type="ECO:0000256" key="5">
    <source>
        <dbReference type="ARBA" id="ARBA00023002"/>
    </source>
</evidence>
<keyword evidence="10" id="KW-0472">Membrane</keyword>
<dbReference type="PROSITE" id="PS50075">
    <property type="entry name" value="CARRIER"/>
    <property type="match status" value="1"/>
</dbReference>
<feature type="domain" description="Carrier" evidence="11">
    <location>
        <begin position="2522"/>
        <end position="2599"/>
    </location>
</feature>
<dbReference type="SUPFAM" id="SSF47336">
    <property type="entry name" value="ACP-like"/>
    <property type="match status" value="1"/>
</dbReference>
<feature type="active site" description="Proton donor; for dehydratase activity" evidence="8">
    <location>
        <position position="1227"/>
    </location>
</feature>
<dbReference type="SMART" id="SM00829">
    <property type="entry name" value="PKS_ER"/>
    <property type="match status" value="1"/>
</dbReference>
<evidence type="ECO:0000256" key="8">
    <source>
        <dbReference type="PROSITE-ProRule" id="PRU01363"/>
    </source>
</evidence>
<keyword evidence="7" id="KW-0012">Acyltransferase</keyword>
<dbReference type="Gene3D" id="3.90.180.10">
    <property type="entry name" value="Medium-chain alcohol dehydrogenases, catalytic domain"/>
    <property type="match status" value="1"/>
</dbReference>
<dbReference type="Gene3D" id="3.40.47.10">
    <property type="match status" value="1"/>
</dbReference>
<dbReference type="Pfam" id="PF23297">
    <property type="entry name" value="ACP_SdgA_C"/>
    <property type="match status" value="1"/>
</dbReference>
<dbReference type="InterPro" id="IPR014043">
    <property type="entry name" value="Acyl_transferase_dom"/>
</dbReference>
<dbReference type="Pfam" id="PF08240">
    <property type="entry name" value="ADH_N"/>
    <property type="match status" value="1"/>
</dbReference>
<evidence type="ECO:0000256" key="9">
    <source>
        <dbReference type="SAM" id="MobiDB-lite"/>
    </source>
</evidence>
<dbReference type="InterPro" id="IPR049900">
    <property type="entry name" value="PKS_mFAS_DH"/>
</dbReference>
<dbReference type="InterPro" id="IPR050091">
    <property type="entry name" value="PKS_NRPS_Biosynth_Enz"/>
</dbReference>
<feature type="region of interest" description="Disordered" evidence="9">
    <location>
        <begin position="294"/>
        <end position="315"/>
    </location>
</feature>
<dbReference type="InterPro" id="IPR013968">
    <property type="entry name" value="PKS_KR"/>
</dbReference>
<evidence type="ECO:0000259" key="11">
    <source>
        <dbReference type="PROSITE" id="PS50075"/>
    </source>
</evidence>
<dbReference type="Pfam" id="PF13602">
    <property type="entry name" value="ADH_zinc_N_2"/>
    <property type="match status" value="1"/>
</dbReference>
<dbReference type="Pfam" id="PF21089">
    <property type="entry name" value="PKS_DH_N"/>
    <property type="match status" value="1"/>
</dbReference>
<sequence length="2716" mass="298734">MVTLNAPEARSGPSSPPCPDQARDALEPIAVVGFSLKYPQDADSAPSFWSMLEEKRSAMTEWPKDRINLEAFYHRDGDRDEKVFVPGAHFLKEDLGVFDGQFFGISATEASAMDPQQRILLEVAYHALENAGMSMESVYGSKTGVYTGSMADDYKHLVTKDVDDLPKHCATGVSANMMANRLSWFFCFTGPSINLDSACSSSLMALDFAVQDIQRFDSADLTNKALMAGSGMILAVEPVLQLLNLTMLSPDGRCYSFDDRANGYSRGEGCGIVLIKRLSDAVRDGDIIRAVIRSTGSNQNGHTPSVTQPSRHSQASLIKETNEKAGLDFGHTRFFEAHGTGTAIGDPTEADAIGAVFRRHRSPEDPLYIGALKSNIGHLEGGSGVAGLIKTIMILEKGIIPPNATFERLNPKIDAEFLNMKFPIYAIPWPTDGLRRASVNSFGFGGSNAHAVVEDTYHFLSLRGLTAHHFLSSIVDSDDSTSELAISGHCGSSAKTNGIPHDKTYKNGSYAAPTNNSPRILVWSASDESGIGRLMDSWQEYFLTKAAASASEEMSFVDNLADTLDRCRSSLPWKAFATVNSTSKLPQIKDLISRPVRSGGDHNVALAFTGQGAVYNGMGIALLAYPVFRDTLDSFDRELTRLGCEWSVFDELQRQESSTQIYDPAYSQPLTTALQISLFELLKSFNIIPSTVLGHYSGEIAAAYAAFGLSLASACKVSYHKGRLTSDLKKSSRLACSMMSVDLSENDMRQHLRDFSNKVHIACINSPRNVTVSGDEQAIDLLKLKLEGEDVVAQKLRTGVAYHSPQMEQIAAEYARCLQGLENGIGHSSRWITMISTVTGSAVENLETLRTAEYWVSNMVQPVKYAEAVNRTISLPKCTRKLGTSKQEIIHNVIELGPHSALQSPTLQILESTVPRTEATYNFVLSRRRPALKTLVDLCGRLWCLENQVALAKVNQVNRDKVPHGQELVDLPEYPFNHSRRYWHESSLSKHSRLRRQPRHELLGTPVSDWNPLEPRWRKFFDTTESPWIKDHMVNSRSIYPATGMVVMAIEGAKQLVDPTRAMTGFEISDATFSHPIVVDGPEKIEVQLFMRPISSASKRNSDTYSYRVCVRKGDEWQNNCRGTIQVQYEKLRNELDNAEKDEQRKAFYGQKYAHALATCTRSVKTESMYRRLQSNGLTYGPAFQVMSDFAWDGNSVSTATLKTFEWTNQQSQHSRQPHTVHPTTFDVAGQLLWVALTNGATENVFNGAAITRIRSAWISSSGLAYLETTSICACSTSILRGLRGIDSSMIALDHEGNLKMDIRHMEITAKDLLRHGLETRHGSDEPRTNFPIRTKSANVVEPTSFYKELGIVLYDYVEKTLRDTQDIDVKTLKPHMQKYIAWLKKQISNSGLEQRSDAHTAWASCTQDAESMELMISRIANTNMEGKLLVSIGQNLESILRGDSDPPDILFRNELMNVYYGEVCNKISNCRQLRGWLDAIAHKNPCMKVIEIGAGNGSITSLILESLQLHGHAADGATRFAQYDYTDISGAFFEHVQEKFGSAKAKMNFKILNIEKDPASQGYEEGSYDLVVAAWVLHATPDLVTTVRNRSQGLTSCAVDLHLACYLDGGSVRRNIGNGAPCLSQEQWHHVLPAEGFSGVDFVLPDYQTEDCRENSNMIATATAESHRGSQSTKIMFVLDAASSAQAAVADRVRQISNATDYSTVSICDLGTAKLSKYDNVVFLPELERQLLYNLERQEFKGLQEVLRQVQNIIWVSSFDKTFLKFPQASMVAGLARVLCTENINLSFVRIALEDHGDVDLWANKIAHILDSADSAPEEVPELEFVEDKGLMMINRVVEVSSLNQEVYDKSNPTISIGELSKLPRLALAVLNPGFLDSLRFVEDYRCSTELGPDEVEIEVKSVGINFRDLLVALGRYNASIVGCECAGVITRVGSHCTTVRPGDRVCAAVIGRISTYARCHFQLAVQISDTLSFAQAASLPITGVTAHHSLITLANLQREDSILIHSGAGGTGQTAIQIAQSIGSEIFVTVSSEEKLLLLIDVYQIPSDHIFYSRDTSFAQDIMRATHNRGVDVILNSLSGDNLVASWECMAPFGRFIELGKADVESNSKLPMSSFANNVSFSAVAVDYMCAKRPDLVRRSLINILERIDKGKMQIASPLHEYSISDIETAFRFMQGGKNTGKIILNLGPTETVPVSVVFSVFSGILSLINHQILLDYKPSYSLEPQATYIIAGGFGGLGRSAARWMARRGAQNLILLSRSGPRSQAALTLLNELRTLGIRVESPKCDVSSLSSLSATLTNCAYMGPIKGCLQATMELKDAIFDNMSFEDWTMSIKSKVHSSHNLHLLLPQEITFFILLSSIAGIAGSASQANYAAGNTYQDALAQHRRTLGLKGTSIDLGWVGDVGVVAENDRLSKSKEAAADLAAIREKEFLALLEVYCDPELEHGPEGVKAQPIIGLVTPAQIRAEGMEPPAWIQRPLFSALAQTETMGEKGLGSSEGSAAGEMDFATQFVRTESDNEAAAVVASSLLQRLSGALSMTVEDIDVTRPPHVYGVDSLLAVELRNWFAKVWKADLAVFDITGQESIAALGCTVARKSVLYGKTSAAFCVGASSTSMSPPFLLPSSNNSGLPSPISIRMAGHNSNTIAQDPALVKYNNLDMSANRWKYFRWTPRTAWISFVYIVAVPSVIGYVGYVTDGKYEFRGKRRGDIISEW</sequence>
<dbReference type="PROSITE" id="PS52019">
    <property type="entry name" value="PKS_MFAS_DH"/>
    <property type="match status" value="1"/>
</dbReference>
<dbReference type="GO" id="GO:0031177">
    <property type="term" value="F:phosphopantetheine binding"/>
    <property type="evidence" value="ECO:0007669"/>
    <property type="project" value="InterPro"/>
</dbReference>
<name>A0A1Z1CBI8_CLAUC</name>
<reference evidence="14" key="1">
    <citation type="submission" date="2016-05" db="EMBL/GenBank/DDBJ databases">
        <title>Lichen genome sequencing reveals its rich biosynthetic potential.</title>
        <authorList>
            <person name="Bertrand R.L."/>
            <person name="Abdel-Hameed M."/>
            <person name="Sorensen J.L."/>
        </authorList>
    </citation>
    <scope>NUCLEOTIDE SEQUENCE</scope>
</reference>
<evidence type="ECO:0000256" key="3">
    <source>
        <dbReference type="ARBA" id="ARBA00022679"/>
    </source>
</evidence>
<dbReference type="InterPro" id="IPR016039">
    <property type="entry name" value="Thiolase-like"/>
</dbReference>
<dbReference type="Gene3D" id="3.40.366.10">
    <property type="entry name" value="Malonyl-Coenzyme A Acyl Carrier Protein, domain 2"/>
    <property type="match status" value="1"/>
</dbReference>
<dbReference type="EMBL" id="KX264269">
    <property type="protein sequence ID" value="ANM86514.1"/>
    <property type="molecule type" value="Genomic_DNA"/>
</dbReference>
<keyword evidence="10" id="KW-1133">Transmembrane helix</keyword>
<dbReference type="InterPro" id="IPR020841">
    <property type="entry name" value="PKS_Beta-ketoAc_synthase_dom"/>
</dbReference>
<dbReference type="Pfam" id="PF00109">
    <property type="entry name" value="ketoacyl-synt"/>
    <property type="match status" value="1"/>
</dbReference>
<dbReference type="InterPro" id="IPR020807">
    <property type="entry name" value="PKS_DH"/>
</dbReference>
<evidence type="ECO:0000256" key="10">
    <source>
        <dbReference type="SAM" id="Phobius"/>
    </source>
</evidence>
<dbReference type="Pfam" id="PF00698">
    <property type="entry name" value="Acyl_transf_1"/>
    <property type="match status" value="1"/>
</dbReference>
<dbReference type="FunFam" id="3.40.50.720:FF:000209">
    <property type="entry name" value="Polyketide synthase Pks12"/>
    <property type="match status" value="1"/>
</dbReference>
<dbReference type="InterPro" id="IPR013154">
    <property type="entry name" value="ADH-like_N"/>
</dbReference>
<dbReference type="Pfam" id="PF08659">
    <property type="entry name" value="KR"/>
    <property type="match status" value="1"/>
</dbReference>
<keyword evidence="10" id="KW-0812">Transmembrane</keyword>
<dbReference type="CDD" id="cd05274">
    <property type="entry name" value="KR_FAS_SDR_x"/>
    <property type="match status" value="1"/>
</dbReference>
<dbReference type="SUPFAM" id="SSF50129">
    <property type="entry name" value="GroES-like"/>
    <property type="match status" value="1"/>
</dbReference>
<dbReference type="GO" id="GO:0044550">
    <property type="term" value="P:secondary metabolite biosynthetic process"/>
    <property type="evidence" value="ECO:0007669"/>
    <property type="project" value="TreeGrafter"/>
</dbReference>
<dbReference type="InterPro" id="IPR014031">
    <property type="entry name" value="Ketoacyl_synth_C"/>
</dbReference>
<evidence type="ECO:0000259" key="12">
    <source>
        <dbReference type="PROSITE" id="PS52004"/>
    </source>
</evidence>
<dbReference type="PANTHER" id="PTHR43775:SF29">
    <property type="entry name" value="ASPERFURANONE POLYKETIDE SYNTHASE AFOG-RELATED"/>
    <property type="match status" value="1"/>
</dbReference>
<evidence type="ECO:0000256" key="2">
    <source>
        <dbReference type="ARBA" id="ARBA00022553"/>
    </source>
</evidence>
<dbReference type="SUPFAM" id="SSF51735">
    <property type="entry name" value="NAD(P)-binding Rossmann-fold domains"/>
    <property type="match status" value="2"/>
</dbReference>
<dbReference type="InterPro" id="IPR036291">
    <property type="entry name" value="NAD(P)-bd_dom_sf"/>
</dbReference>
<dbReference type="InterPro" id="IPR057326">
    <property type="entry name" value="KR_dom"/>
</dbReference>
<keyword evidence="3" id="KW-0808">Transferase</keyword>
<dbReference type="Pfam" id="PF08242">
    <property type="entry name" value="Methyltransf_12"/>
    <property type="match status" value="1"/>
</dbReference>
<feature type="region of interest" description="Disordered" evidence="9">
    <location>
        <begin position="1"/>
        <end position="22"/>
    </location>
</feature>
<proteinExistence type="predicted"/>
<dbReference type="PROSITE" id="PS52004">
    <property type="entry name" value="KS3_2"/>
    <property type="match status" value="1"/>
</dbReference>
<protein>
    <submittedName>
        <fullName evidence="14">Putative type I PKS</fullName>
    </submittedName>
</protein>
<dbReference type="Pfam" id="PF14765">
    <property type="entry name" value="PS-DH"/>
    <property type="match status" value="1"/>
</dbReference>
<keyword evidence="1" id="KW-0596">Phosphopantetheine</keyword>
<keyword evidence="2" id="KW-0597">Phosphoprotein</keyword>
<dbReference type="Gene3D" id="3.40.50.720">
    <property type="entry name" value="NAD(P)-binding Rossmann-like Domain"/>
    <property type="match status" value="1"/>
</dbReference>
<evidence type="ECO:0000256" key="1">
    <source>
        <dbReference type="ARBA" id="ARBA00022450"/>
    </source>
</evidence>
<accession>A0A1Z1CBI8</accession>
<dbReference type="InterPro" id="IPR018201">
    <property type="entry name" value="Ketoacyl_synth_AS"/>
</dbReference>
<evidence type="ECO:0000313" key="14">
    <source>
        <dbReference type="EMBL" id="ANM86514.1"/>
    </source>
</evidence>
<evidence type="ECO:0000256" key="6">
    <source>
        <dbReference type="ARBA" id="ARBA00023268"/>
    </source>
</evidence>
<dbReference type="InterPro" id="IPR036736">
    <property type="entry name" value="ACP-like_sf"/>
</dbReference>
<dbReference type="Gene3D" id="3.40.50.150">
    <property type="entry name" value="Vaccinia Virus protein VP39"/>
    <property type="match status" value="1"/>
</dbReference>
<dbReference type="SUPFAM" id="SSF53901">
    <property type="entry name" value="Thiolase-like"/>
    <property type="match status" value="1"/>
</dbReference>
<dbReference type="GO" id="GO:1901336">
    <property type="term" value="P:lactone biosynthetic process"/>
    <property type="evidence" value="ECO:0007669"/>
    <property type="project" value="UniProtKB-ARBA"/>
</dbReference>